<evidence type="ECO:0000256" key="1">
    <source>
        <dbReference type="ARBA" id="ARBA00022536"/>
    </source>
</evidence>
<dbReference type="SMART" id="SM00181">
    <property type="entry name" value="EGF"/>
    <property type="match status" value="1"/>
</dbReference>
<evidence type="ECO:0000259" key="8">
    <source>
        <dbReference type="PROSITE" id="PS50948"/>
    </source>
</evidence>
<dbReference type="InterPro" id="IPR020837">
    <property type="entry name" value="Fibrinogen_CS"/>
</dbReference>
<dbReference type="AlphaFoldDB" id="A0AAU9VYA9"/>
<reference evidence="10 11" key="1">
    <citation type="submission" date="2022-05" db="EMBL/GenBank/DDBJ databases">
        <authorList>
            <consortium name="Genoscope - CEA"/>
            <person name="William W."/>
        </authorList>
    </citation>
    <scope>NUCLEOTIDE SEQUENCE [LARGE SCALE GENOMIC DNA]</scope>
</reference>
<dbReference type="EMBL" id="CALNXJ010000006">
    <property type="protein sequence ID" value="CAH3042485.1"/>
    <property type="molecule type" value="Genomic_DNA"/>
</dbReference>
<keyword evidence="4 6" id="KW-1015">Disulfide bond</keyword>
<dbReference type="SUPFAM" id="SSF57196">
    <property type="entry name" value="EGF/Laminin"/>
    <property type="match status" value="1"/>
</dbReference>
<dbReference type="Proteomes" id="UP001159428">
    <property type="component" value="Unassembled WGS sequence"/>
</dbReference>
<dbReference type="InterPro" id="IPR014716">
    <property type="entry name" value="Fibrinogen_a/b/g_C_1"/>
</dbReference>
<dbReference type="GO" id="GO:0005615">
    <property type="term" value="C:extracellular space"/>
    <property type="evidence" value="ECO:0007669"/>
    <property type="project" value="TreeGrafter"/>
</dbReference>
<dbReference type="PROSITE" id="PS01186">
    <property type="entry name" value="EGF_2"/>
    <property type="match status" value="1"/>
</dbReference>
<dbReference type="InterPro" id="IPR000742">
    <property type="entry name" value="EGF"/>
</dbReference>
<feature type="domain" description="Apple" evidence="8">
    <location>
        <begin position="8"/>
        <end position="93"/>
    </location>
</feature>
<keyword evidence="1 6" id="KW-0245">EGF-like domain</keyword>
<dbReference type="SMART" id="SM00186">
    <property type="entry name" value="FBG"/>
    <property type="match status" value="1"/>
</dbReference>
<dbReference type="PROSITE" id="PS00022">
    <property type="entry name" value="EGF_1"/>
    <property type="match status" value="1"/>
</dbReference>
<dbReference type="InterPro" id="IPR002181">
    <property type="entry name" value="Fibrinogen_a/b/g_C_dom"/>
</dbReference>
<feature type="non-terminal residue" evidence="10">
    <location>
        <position position="1"/>
    </location>
</feature>
<dbReference type="CDD" id="cd00087">
    <property type="entry name" value="FReD"/>
    <property type="match status" value="1"/>
</dbReference>
<keyword evidence="2" id="KW-0732">Signal</keyword>
<evidence type="ECO:0000313" key="11">
    <source>
        <dbReference type="Proteomes" id="UP001159428"/>
    </source>
</evidence>
<dbReference type="PANTHER" id="PTHR19143">
    <property type="entry name" value="FIBRINOGEN/TENASCIN/ANGIOPOEITIN"/>
    <property type="match status" value="1"/>
</dbReference>
<evidence type="ECO:0000259" key="7">
    <source>
        <dbReference type="PROSITE" id="PS50026"/>
    </source>
</evidence>
<keyword evidence="3" id="KW-0677">Repeat</keyword>
<comment type="caution">
    <text evidence="6">Lacks conserved residue(s) required for the propagation of feature annotation.</text>
</comment>
<evidence type="ECO:0008006" key="12">
    <source>
        <dbReference type="Google" id="ProtNLM"/>
    </source>
</evidence>
<feature type="domain" description="Fibrinogen C-terminal" evidence="9">
    <location>
        <begin position="210"/>
        <end position="432"/>
    </location>
</feature>
<evidence type="ECO:0000256" key="3">
    <source>
        <dbReference type="ARBA" id="ARBA00022737"/>
    </source>
</evidence>
<sequence length="433" mass="48992">LPPPGDDCRNIIFREPIPDMVLKNHVIKSVMVTDEGSCRVMCYMEPSCVSINIGPFDGEKQKCELNNATEENHAPFLLTNKPGYNHLAVENPCSSSPCLNNGTCLAGFTNKGFRCVCRDGFTGENCQFRGITTCNIFSRHAMTFISFTEISITTDGGTDGIKPDNFLLDFHLSRNIVLTFSFRRIGKVEYTKTSVTIDRVYSIKPDNVFIHFAAFKKNCAEIFNAGERRDGMYTIKPDNLPGFDVFCDLTTAGGGWTVFQKRLDGSVDFYLNWMDYKHGFGDLNGEFWLGLDKIHRLTSDNNNVLRVDLEDFEGSHTYAEYKMFGVKSENDKYKLILGSYSGNSGDSLAVHRGMPFTTRDQDNDKGNDNHGGLNCAIKFKGAWWYKNCHRSNLNGLYLRGSHSSFADGVNWKDWKGHYYSLKRTEMKVRPVDF</sequence>
<dbReference type="PROSITE" id="PS00514">
    <property type="entry name" value="FIBRINOGEN_C_1"/>
    <property type="match status" value="1"/>
</dbReference>
<gene>
    <name evidence="10" type="ORF">PMEA_00028839</name>
</gene>
<keyword evidence="5" id="KW-0325">Glycoprotein</keyword>
<dbReference type="Pfam" id="PF00008">
    <property type="entry name" value="EGF"/>
    <property type="match status" value="1"/>
</dbReference>
<organism evidence="10 11">
    <name type="scientific">Pocillopora meandrina</name>
    <dbReference type="NCBI Taxonomy" id="46732"/>
    <lineage>
        <taxon>Eukaryota</taxon>
        <taxon>Metazoa</taxon>
        <taxon>Cnidaria</taxon>
        <taxon>Anthozoa</taxon>
        <taxon>Hexacorallia</taxon>
        <taxon>Scleractinia</taxon>
        <taxon>Astrocoeniina</taxon>
        <taxon>Pocilloporidae</taxon>
        <taxon>Pocillopora</taxon>
    </lineage>
</organism>
<dbReference type="Gene3D" id="2.10.25.10">
    <property type="entry name" value="Laminin"/>
    <property type="match status" value="1"/>
</dbReference>
<dbReference type="Pfam" id="PF00147">
    <property type="entry name" value="Fibrinogen_C"/>
    <property type="match status" value="1"/>
</dbReference>
<dbReference type="FunFam" id="3.90.215.10:FF:000001">
    <property type="entry name" value="Tenascin isoform 1"/>
    <property type="match status" value="1"/>
</dbReference>
<feature type="disulfide bond" evidence="6">
    <location>
        <begin position="98"/>
        <end position="115"/>
    </location>
</feature>
<evidence type="ECO:0000259" key="9">
    <source>
        <dbReference type="PROSITE" id="PS51406"/>
    </source>
</evidence>
<proteinExistence type="predicted"/>
<evidence type="ECO:0000256" key="5">
    <source>
        <dbReference type="ARBA" id="ARBA00023180"/>
    </source>
</evidence>
<comment type="caution">
    <text evidence="10">The sequence shown here is derived from an EMBL/GenBank/DDBJ whole genome shotgun (WGS) entry which is preliminary data.</text>
</comment>
<dbReference type="InterPro" id="IPR036056">
    <property type="entry name" value="Fibrinogen-like_C"/>
</dbReference>
<feature type="domain" description="EGF-like" evidence="7">
    <location>
        <begin position="89"/>
        <end position="127"/>
    </location>
</feature>
<accession>A0AAU9VYA9</accession>
<dbReference type="FunFam" id="2.10.25.10:FF:000122">
    <property type="entry name" value="Protein crumbs homolog 2"/>
    <property type="match status" value="1"/>
</dbReference>
<protein>
    <recommendedName>
        <fullName evidence="12">Fibrinogen C-terminal domain-containing protein</fullName>
    </recommendedName>
</protein>
<evidence type="ECO:0000313" key="10">
    <source>
        <dbReference type="EMBL" id="CAH3042485.1"/>
    </source>
</evidence>
<dbReference type="Gene3D" id="3.90.215.10">
    <property type="entry name" value="Gamma Fibrinogen, chain A, domain 1"/>
    <property type="match status" value="1"/>
</dbReference>
<evidence type="ECO:0000256" key="2">
    <source>
        <dbReference type="ARBA" id="ARBA00022729"/>
    </source>
</evidence>
<evidence type="ECO:0000256" key="4">
    <source>
        <dbReference type="ARBA" id="ARBA00023157"/>
    </source>
</evidence>
<dbReference type="PROSITE" id="PS50026">
    <property type="entry name" value="EGF_3"/>
    <property type="match status" value="1"/>
</dbReference>
<evidence type="ECO:0000256" key="6">
    <source>
        <dbReference type="PROSITE-ProRule" id="PRU00076"/>
    </source>
</evidence>
<name>A0AAU9VYA9_9CNID</name>
<feature type="disulfide bond" evidence="6">
    <location>
        <begin position="117"/>
        <end position="126"/>
    </location>
</feature>
<dbReference type="SUPFAM" id="SSF56496">
    <property type="entry name" value="Fibrinogen C-terminal domain-like"/>
    <property type="match status" value="1"/>
</dbReference>
<dbReference type="InterPro" id="IPR003609">
    <property type="entry name" value="Pan_app"/>
</dbReference>
<dbReference type="PROSITE" id="PS51406">
    <property type="entry name" value="FIBRINOGEN_C_2"/>
    <property type="match status" value="1"/>
</dbReference>
<dbReference type="CDD" id="cd00054">
    <property type="entry name" value="EGF_CA"/>
    <property type="match status" value="1"/>
</dbReference>
<keyword evidence="11" id="KW-1185">Reference proteome</keyword>
<dbReference type="PROSITE" id="PS50948">
    <property type="entry name" value="PAN"/>
    <property type="match status" value="1"/>
</dbReference>
<dbReference type="NCBIfam" id="NF040941">
    <property type="entry name" value="GGGWT_bact"/>
    <property type="match status" value="1"/>
</dbReference>
<dbReference type="InterPro" id="IPR050373">
    <property type="entry name" value="Fibrinogen_C-term_domain"/>
</dbReference>